<proteinExistence type="predicted"/>
<reference evidence="1 2" key="1">
    <citation type="submission" date="2024-01" db="EMBL/GenBank/DDBJ databases">
        <title>The genomes of 5 underutilized Papilionoideae crops provide insights into root nodulation and disease resistanc.</title>
        <authorList>
            <person name="Jiang F."/>
        </authorList>
    </citation>
    <scope>NUCLEOTIDE SEQUENCE [LARGE SCALE GENOMIC DNA]</scope>
    <source>
        <strain evidence="1">JINMINGXINNONG_FW02</strain>
        <tissue evidence="1">Leaves</tissue>
    </source>
</reference>
<dbReference type="EMBL" id="JAYMYR010000009">
    <property type="protein sequence ID" value="KAK7341682.1"/>
    <property type="molecule type" value="Genomic_DNA"/>
</dbReference>
<protein>
    <submittedName>
        <fullName evidence="1">Uncharacterized protein</fullName>
    </submittedName>
</protein>
<evidence type="ECO:0000313" key="2">
    <source>
        <dbReference type="Proteomes" id="UP001374584"/>
    </source>
</evidence>
<keyword evidence="2" id="KW-1185">Reference proteome</keyword>
<sequence>MTDRSGRRDDENKPNHKRNCLCDEKLVLFLLVHFGIRNSPILHSPEFRFVRLKLCYLKGNSQARREALIYRIVGLGLLNICA</sequence>
<accession>A0AAN9LT51</accession>
<dbReference type="AlphaFoldDB" id="A0AAN9LT51"/>
<gene>
    <name evidence="1" type="ORF">VNO80_24619</name>
</gene>
<organism evidence="1 2">
    <name type="scientific">Phaseolus coccineus</name>
    <name type="common">Scarlet runner bean</name>
    <name type="synonym">Phaseolus multiflorus</name>
    <dbReference type="NCBI Taxonomy" id="3886"/>
    <lineage>
        <taxon>Eukaryota</taxon>
        <taxon>Viridiplantae</taxon>
        <taxon>Streptophyta</taxon>
        <taxon>Embryophyta</taxon>
        <taxon>Tracheophyta</taxon>
        <taxon>Spermatophyta</taxon>
        <taxon>Magnoliopsida</taxon>
        <taxon>eudicotyledons</taxon>
        <taxon>Gunneridae</taxon>
        <taxon>Pentapetalae</taxon>
        <taxon>rosids</taxon>
        <taxon>fabids</taxon>
        <taxon>Fabales</taxon>
        <taxon>Fabaceae</taxon>
        <taxon>Papilionoideae</taxon>
        <taxon>50 kb inversion clade</taxon>
        <taxon>NPAAA clade</taxon>
        <taxon>indigoferoid/millettioid clade</taxon>
        <taxon>Phaseoleae</taxon>
        <taxon>Phaseolus</taxon>
    </lineage>
</organism>
<comment type="caution">
    <text evidence="1">The sequence shown here is derived from an EMBL/GenBank/DDBJ whole genome shotgun (WGS) entry which is preliminary data.</text>
</comment>
<dbReference type="Proteomes" id="UP001374584">
    <property type="component" value="Unassembled WGS sequence"/>
</dbReference>
<name>A0AAN9LT51_PHACN</name>
<evidence type="ECO:0000313" key="1">
    <source>
        <dbReference type="EMBL" id="KAK7341682.1"/>
    </source>
</evidence>